<keyword evidence="7" id="KW-1185">Reference proteome</keyword>
<sequence length="403" mass="46743">MSRFNSHFKMEAEDAMLYAKEKLDMFHEDAKLEVEEIGDGNINYVFKVWDVNTKKSVIIKHADGFLRSSGRELDVDRNRIEAEVLMLQGDLAPTLIPKVYKYDAVMCALSMEDISDHGNLRKELLQRKTFPLLADHITTFIVDTLLPTTDLVMDSGEKKDNVKRYINKDLCKISEDLVFTEPFIDYKGRNIVLEENMEFVKTRLYEDKELILEAGKLKNNFMNNSQALIHGDLHSGSIFVKEDSTKVLDPEFAFYGPIGYDLGNVIGNLFFAWVNAYVTQEDKETEEFTIWIEKTIEDIIELFKEKFIKKYKEIVTDVMAKEEYYMDWYLHSILSDTAGQAGLEIIRRVVGDSKVLDITSIDDIDKRVRAERILILSAKTFIKDRENIKTGKKYIDIFNSNMY</sequence>
<dbReference type="NCBIfam" id="TIGR01767">
    <property type="entry name" value="MTRK"/>
    <property type="match status" value="1"/>
</dbReference>
<evidence type="ECO:0000313" key="7">
    <source>
        <dbReference type="Proteomes" id="UP000726170"/>
    </source>
</evidence>
<dbReference type="RefSeq" id="WP_216438507.1">
    <property type="nucleotide sequence ID" value="NZ_JAHLQF010000002.1"/>
</dbReference>
<dbReference type="GO" id="GO:0046522">
    <property type="term" value="F:S-methyl-5-thioribose kinase activity"/>
    <property type="evidence" value="ECO:0007669"/>
    <property type="project" value="UniProtKB-EC"/>
</dbReference>
<dbReference type="EMBL" id="JAHLQF010000002">
    <property type="protein sequence ID" value="MBU5484010.1"/>
    <property type="molecule type" value="Genomic_DNA"/>
</dbReference>
<evidence type="ECO:0000259" key="5">
    <source>
        <dbReference type="Pfam" id="PF01636"/>
    </source>
</evidence>
<accession>A0ABS6EG84</accession>
<reference evidence="6 7" key="1">
    <citation type="submission" date="2021-06" db="EMBL/GenBank/DDBJ databases">
        <authorList>
            <person name="Sun Q."/>
            <person name="Li D."/>
        </authorList>
    </citation>
    <scope>NUCLEOTIDE SEQUENCE [LARGE SCALE GENOMIC DNA]</scope>
    <source>
        <strain evidence="6 7">MSJ-11</strain>
    </source>
</reference>
<evidence type="ECO:0000256" key="4">
    <source>
        <dbReference type="ARBA" id="ARBA00022840"/>
    </source>
</evidence>
<evidence type="ECO:0000256" key="3">
    <source>
        <dbReference type="ARBA" id="ARBA00022777"/>
    </source>
</evidence>
<keyword evidence="4" id="KW-0067">ATP-binding</keyword>
<organism evidence="6 7">
    <name type="scientific">Clostridium mobile</name>
    <dbReference type="NCBI Taxonomy" id="2841512"/>
    <lineage>
        <taxon>Bacteria</taxon>
        <taxon>Bacillati</taxon>
        <taxon>Bacillota</taxon>
        <taxon>Clostridia</taxon>
        <taxon>Eubacteriales</taxon>
        <taxon>Clostridiaceae</taxon>
        <taxon>Clostridium</taxon>
    </lineage>
</organism>
<keyword evidence="2" id="KW-0547">Nucleotide-binding</keyword>
<proteinExistence type="predicted"/>
<protein>
    <submittedName>
        <fullName evidence="6">S-methyl-5-thioribose kinase</fullName>
        <ecNumber evidence="6">2.7.1.100</ecNumber>
    </submittedName>
</protein>
<dbReference type="EC" id="2.7.1.100" evidence="6"/>
<evidence type="ECO:0000256" key="1">
    <source>
        <dbReference type="ARBA" id="ARBA00022679"/>
    </source>
</evidence>
<dbReference type="PANTHER" id="PTHR34273">
    <property type="entry name" value="METHYLTHIORIBOSE KINASE"/>
    <property type="match status" value="1"/>
</dbReference>
<dbReference type="Proteomes" id="UP000726170">
    <property type="component" value="Unassembled WGS sequence"/>
</dbReference>
<dbReference type="InterPro" id="IPR002575">
    <property type="entry name" value="Aminoglycoside_PTrfase"/>
</dbReference>
<gene>
    <name evidence="6" type="ORF">KQI86_06680</name>
</gene>
<keyword evidence="1 6" id="KW-0808">Transferase</keyword>
<dbReference type="PANTHER" id="PTHR34273:SF2">
    <property type="entry name" value="METHYLTHIORIBOSE KINASE"/>
    <property type="match status" value="1"/>
</dbReference>
<dbReference type="Pfam" id="PF01636">
    <property type="entry name" value="APH"/>
    <property type="match status" value="1"/>
</dbReference>
<evidence type="ECO:0000313" key="6">
    <source>
        <dbReference type="EMBL" id="MBU5484010.1"/>
    </source>
</evidence>
<comment type="caution">
    <text evidence="6">The sequence shown here is derived from an EMBL/GenBank/DDBJ whole genome shotgun (WGS) entry which is preliminary data.</text>
</comment>
<name>A0ABS6EG84_9CLOT</name>
<dbReference type="InterPro" id="IPR009212">
    <property type="entry name" value="Methylthioribose_kinase"/>
</dbReference>
<keyword evidence="3 6" id="KW-0418">Kinase</keyword>
<dbReference type="PIRSF" id="PIRSF031134">
    <property type="entry name" value="MTRK"/>
    <property type="match status" value="1"/>
</dbReference>
<evidence type="ECO:0000256" key="2">
    <source>
        <dbReference type="ARBA" id="ARBA00022741"/>
    </source>
</evidence>
<feature type="domain" description="Aminoglycoside phosphotransferase" evidence="5">
    <location>
        <begin position="225"/>
        <end position="273"/>
    </location>
</feature>